<dbReference type="PANTHER" id="PTHR43792">
    <property type="entry name" value="GNAT FAMILY, PUTATIVE (AFU_ORTHOLOGUE AFUA_3G00765)-RELATED-RELATED"/>
    <property type="match status" value="1"/>
</dbReference>
<evidence type="ECO:0000256" key="2">
    <source>
        <dbReference type="ARBA" id="ARBA00023315"/>
    </source>
</evidence>
<protein>
    <recommendedName>
        <fullName evidence="4">N-acetyltransferase domain-containing protein</fullName>
    </recommendedName>
</protein>
<evidence type="ECO:0000313" key="6">
    <source>
        <dbReference type="Proteomes" id="UP000319478"/>
    </source>
</evidence>
<dbReference type="InterPro" id="IPR000182">
    <property type="entry name" value="GNAT_dom"/>
</dbReference>
<proteinExistence type="inferred from homology"/>
<evidence type="ECO:0000256" key="3">
    <source>
        <dbReference type="ARBA" id="ARBA00038502"/>
    </source>
</evidence>
<dbReference type="Pfam" id="PF13302">
    <property type="entry name" value="Acetyltransf_3"/>
    <property type="match status" value="1"/>
</dbReference>
<reference evidence="5 6" key="1">
    <citation type="submission" date="2019-06" db="EMBL/GenBank/DDBJ databases">
        <title>Whole genome shotgun sequence of Komagataeibacter hansenii NBRC 14820.</title>
        <authorList>
            <person name="Hosoyama A."/>
            <person name="Uohara A."/>
            <person name="Ohji S."/>
            <person name="Ichikawa N."/>
        </authorList>
    </citation>
    <scope>NUCLEOTIDE SEQUENCE [LARGE SCALE GENOMIC DNA]</scope>
    <source>
        <strain evidence="5 6">NBRC 14820</strain>
    </source>
</reference>
<dbReference type="SUPFAM" id="SSF55729">
    <property type="entry name" value="Acyl-CoA N-acyltransferases (Nat)"/>
    <property type="match status" value="1"/>
</dbReference>
<sequence length="197" mass="21643">MMGMDDPVPAAFPDRSDGGAHDTAVMVAPVTRMDEDDLVTANIASRDFHAPWVAPFTDHDGFAKWFHQVVTGANVALVARRDDMAGADGVIGVLTLSQIVHGTFCSAYLGYYAMKAQARRGLMTQALRMTVRHAFDAMGLHRLEANIQPANLPSRALVRRVGFRCEGFSPRYLFIDGAWRDHERWAILSDDPAGRAA</sequence>
<name>A0ABQ0SIX5_NOVHA</name>
<dbReference type="PANTHER" id="PTHR43792:SF8">
    <property type="entry name" value="[RIBOSOMAL PROTEIN US5]-ALANINE N-ACETYLTRANSFERASE"/>
    <property type="match status" value="1"/>
</dbReference>
<comment type="caution">
    <text evidence="5">The sequence shown here is derived from an EMBL/GenBank/DDBJ whole genome shotgun (WGS) entry which is preliminary data.</text>
</comment>
<evidence type="ECO:0000259" key="4">
    <source>
        <dbReference type="PROSITE" id="PS51186"/>
    </source>
</evidence>
<keyword evidence="2" id="KW-0012">Acyltransferase</keyword>
<comment type="similarity">
    <text evidence="3">Belongs to the acetyltransferase family. RimJ subfamily.</text>
</comment>
<dbReference type="InterPro" id="IPR016181">
    <property type="entry name" value="Acyl_CoA_acyltransferase"/>
</dbReference>
<dbReference type="Proteomes" id="UP000319478">
    <property type="component" value="Unassembled WGS sequence"/>
</dbReference>
<keyword evidence="6" id="KW-1185">Reference proteome</keyword>
<dbReference type="Gene3D" id="3.40.630.30">
    <property type="match status" value="1"/>
</dbReference>
<accession>A0ABQ0SIX5</accession>
<dbReference type="PROSITE" id="PS51186">
    <property type="entry name" value="GNAT"/>
    <property type="match status" value="1"/>
</dbReference>
<evidence type="ECO:0000256" key="1">
    <source>
        <dbReference type="ARBA" id="ARBA00022679"/>
    </source>
</evidence>
<gene>
    <name evidence="5" type="ORF">GHA01_30520</name>
</gene>
<dbReference type="InterPro" id="IPR051531">
    <property type="entry name" value="N-acetyltransferase"/>
</dbReference>
<evidence type="ECO:0000313" key="5">
    <source>
        <dbReference type="EMBL" id="GEC65203.1"/>
    </source>
</evidence>
<feature type="domain" description="N-acetyltransferase" evidence="4">
    <location>
        <begin position="25"/>
        <end position="186"/>
    </location>
</feature>
<keyword evidence="1" id="KW-0808">Transferase</keyword>
<organism evidence="5 6">
    <name type="scientific">Novacetimonas hansenii</name>
    <name type="common">Komagataeibacter hansenii</name>
    <dbReference type="NCBI Taxonomy" id="436"/>
    <lineage>
        <taxon>Bacteria</taxon>
        <taxon>Pseudomonadati</taxon>
        <taxon>Pseudomonadota</taxon>
        <taxon>Alphaproteobacteria</taxon>
        <taxon>Acetobacterales</taxon>
        <taxon>Acetobacteraceae</taxon>
        <taxon>Novacetimonas</taxon>
    </lineage>
</organism>
<dbReference type="EMBL" id="BJNN01000184">
    <property type="protein sequence ID" value="GEC65203.1"/>
    <property type="molecule type" value="Genomic_DNA"/>
</dbReference>